<dbReference type="InterPro" id="IPR015815">
    <property type="entry name" value="HIBADH-related"/>
</dbReference>
<dbReference type="EMBL" id="VOKX01000069">
    <property type="protein sequence ID" value="KAB7839997.1"/>
    <property type="molecule type" value="Genomic_DNA"/>
</dbReference>
<evidence type="ECO:0000259" key="3">
    <source>
        <dbReference type="Pfam" id="PF03446"/>
    </source>
</evidence>
<evidence type="ECO:0000256" key="2">
    <source>
        <dbReference type="ARBA" id="ARBA00023002"/>
    </source>
</evidence>
<dbReference type="PIRSF" id="PIRSF000103">
    <property type="entry name" value="HIBADH"/>
    <property type="match status" value="1"/>
</dbReference>
<dbReference type="Proteomes" id="UP000327000">
    <property type="component" value="Unassembled WGS sequence"/>
</dbReference>
<organism evidence="5 6">
    <name type="scientific">Streptomyces mobaraensis</name>
    <name type="common">Streptoverticillium mobaraense</name>
    <dbReference type="NCBI Taxonomy" id="35621"/>
    <lineage>
        <taxon>Bacteria</taxon>
        <taxon>Bacillati</taxon>
        <taxon>Actinomycetota</taxon>
        <taxon>Actinomycetes</taxon>
        <taxon>Kitasatosporales</taxon>
        <taxon>Streptomycetaceae</taxon>
        <taxon>Streptomyces</taxon>
    </lineage>
</organism>
<dbReference type="InterPro" id="IPR051265">
    <property type="entry name" value="HIBADH-related_NP60_sf"/>
</dbReference>
<comment type="similarity">
    <text evidence="1">Belongs to the HIBADH-related family.</text>
</comment>
<evidence type="ECO:0000259" key="4">
    <source>
        <dbReference type="Pfam" id="PF21761"/>
    </source>
</evidence>
<keyword evidence="6" id="KW-1185">Reference proteome</keyword>
<reference evidence="5 6" key="1">
    <citation type="journal article" date="2019" name="Microb. Cell Fact.">
        <title>Exploring novel herbicidin analogues by transcriptional regulator overexpression and MS/MS molecular networking.</title>
        <authorList>
            <person name="Shi Y."/>
            <person name="Gu R."/>
            <person name="Li Y."/>
            <person name="Wang X."/>
            <person name="Ren W."/>
            <person name="Li X."/>
            <person name="Wang L."/>
            <person name="Xie Y."/>
            <person name="Hong B."/>
        </authorList>
    </citation>
    <scope>NUCLEOTIDE SEQUENCE [LARGE SCALE GENOMIC DNA]</scope>
    <source>
        <strain evidence="5 6">US-43</strain>
    </source>
</reference>
<feature type="domain" description="NADPH-dependent reductive aminase-like C-terminal" evidence="4">
    <location>
        <begin position="165"/>
        <end position="291"/>
    </location>
</feature>
<proteinExistence type="inferred from homology"/>
<dbReference type="Gene3D" id="1.10.1040.10">
    <property type="entry name" value="N-(1-d-carboxylethyl)-l-norvaline Dehydrogenase, domain 2"/>
    <property type="match status" value="1"/>
</dbReference>
<feature type="domain" description="6-phosphogluconate dehydrogenase NADP-binding" evidence="3">
    <location>
        <begin position="9"/>
        <end position="163"/>
    </location>
</feature>
<name>A0A5N5W4R0_STRMB</name>
<dbReference type="Pfam" id="PF03446">
    <property type="entry name" value="NAD_binding_2"/>
    <property type="match status" value="1"/>
</dbReference>
<keyword evidence="2" id="KW-0560">Oxidoreductase</keyword>
<dbReference type="SUPFAM" id="SSF51735">
    <property type="entry name" value="NAD(P)-binding Rossmann-fold domains"/>
    <property type="match status" value="1"/>
</dbReference>
<dbReference type="PANTHER" id="PTHR43580:SF2">
    <property type="entry name" value="CYTOKINE-LIKE NUCLEAR FACTOR N-PAC"/>
    <property type="match status" value="1"/>
</dbReference>
<dbReference type="InterPro" id="IPR048666">
    <property type="entry name" value="RedAm-like_C"/>
</dbReference>
<dbReference type="OrthoDB" id="4029976at2"/>
<dbReference type="GO" id="GO:0016491">
    <property type="term" value="F:oxidoreductase activity"/>
    <property type="evidence" value="ECO:0007669"/>
    <property type="project" value="UniProtKB-KW"/>
</dbReference>
<evidence type="ECO:0000313" key="6">
    <source>
        <dbReference type="Proteomes" id="UP000327000"/>
    </source>
</evidence>
<dbReference type="GO" id="GO:0050661">
    <property type="term" value="F:NADP binding"/>
    <property type="evidence" value="ECO:0007669"/>
    <property type="project" value="InterPro"/>
</dbReference>
<dbReference type="AlphaFoldDB" id="A0A5N5W4R0"/>
<accession>A0A5N5W4R0</accession>
<comment type="caution">
    <text evidence="5">The sequence shown here is derived from an EMBL/GenBank/DDBJ whole genome shotgun (WGS) entry which is preliminary data.</text>
</comment>
<gene>
    <name evidence="5" type="ORF">FRZ00_21030</name>
</gene>
<dbReference type="InterPro" id="IPR036291">
    <property type="entry name" value="NAD(P)-bd_dom_sf"/>
</dbReference>
<dbReference type="InterPro" id="IPR006115">
    <property type="entry name" value="6PGDH_NADP-bd"/>
</dbReference>
<protein>
    <submittedName>
        <fullName evidence="5">NAD(P)-dependent oxidoreductase</fullName>
    </submittedName>
</protein>
<evidence type="ECO:0000313" key="5">
    <source>
        <dbReference type="EMBL" id="KAB7839997.1"/>
    </source>
</evidence>
<sequence length="296" mass="31154">MSVNDRTPVTVIGLGAMGSALAEAFLGAGHPTTVWNRSGEKAAPLVAKGARHALAVGEAVAASPLVVVCLTTYDATCAVLEPASAELAGRALVTLNTGTPEGARRMAGWARERGARFLDGAVKNVPPAVGAPDTLLYYGGDREVFDAYEATLRVLGGDTVHLGDEPDLAALYEQAVGGLLLPALLGFFQGAALVSARGLKADTLVRFTTKWLEMIASELPAIAAEIDSGDYTRPRATVGVFHQAVAHELQLGREADIDVSWHLPMYEMLERAIADGHRDHSVSALIETLRKPVPQA</sequence>
<dbReference type="Pfam" id="PF21761">
    <property type="entry name" value="RedAm-like_C"/>
    <property type="match status" value="1"/>
</dbReference>
<dbReference type="Gene3D" id="3.40.50.720">
    <property type="entry name" value="NAD(P)-binding Rossmann-like Domain"/>
    <property type="match status" value="1"/>
</dbReference>
<dbReference type="PANTHER" id="PTHR43580">
    <property type="entry name" value="OXIDOREDUCTASE GLYR1-RELATED"/>
    <property type="match status" value="1"/>
</dbReference>
<evidence type="ECO:0000256" key="1">
    <source>
        <dbReference type="ARBA" id="ARBA00009080"/>
    </source>
</evidence>
<dbReference type="InterPro" id="IPR013328">
    <property type="entry name" value="6PGD_dom2"/>
</dbReference>